<dbReference type="AlphaFoldDB" id="A0A938Y5N9"/>
<dbReference type="SMART" id="SM00929">
    <property type="entry name" value="NADH-G_4Fe-4S_3"/>
    <property type="match status" value="1"/>
</dbReference>
<feature type="region of interest" description="Disordered" evidence="15">
    <location>
        <begin position="1"/>
        <end position="22"/>
    </location>
</feature>
<dbReference type="InterPro" id="IPR006963">
    <property type="entry name" value="Mopterin_OxRdtase_4Fe-4S_dom"/>
</dbReference>
<dbReference type="FunFam" id="3.30.70.20:FF:000016">
    <property type="entry name" value="NADH-quinone oxidoreductase"/>
    <property type="match status" value="1"/>
</dbReference>
<dbReference type="SMART" id="SM00926">
    <property type="entry name" value="Molybdop_Fe4S4"/>
    <property type="match status" value="1"/>
</dbReference>
<dbReference type="GO" id="GO:0051539">
    <property type="term" value="F:4 iron, 4 sulfur cluster binding"/>
    <property type="evidence" value="ECO:0007669"/>
    <property type="project" value="UniProtKB-KW"/>
</dbReference>
<evidence type="ECO:0000256" key="14">
    <source>
        <dbReference type="RuleBase" id="RU003525"/>
    </source>
</evidence>
<dbReference type="Pfam" id="PF22117">
    <property type="entry name" value="Fer4_Nqo3"/>
    <property type="match status" value="1"/>
</dbReference>
<keyword evidence="19" id="KW-0560">Oxidoreductase</keyword>
<keyword evidence="8 14" id="KW-1278">Translocase</keyword>
<dbReference type="InterPro" id="IPR009010">
    <property type="entry name" value="Asp_de-COase-like_dom_sf"/>
</dbReference>
<evidence type="ECO:0000256" key="11">
    <source>
        <dbReference type="ARBA" id="ARBA00023027"/>
    </source>
</evidence>
<dbReference type="InterPro" id="IPR000283">
    <property type="entry name" value="NADH_UbQ_OxRdtase_75kDa_su_CS"/>
</dbReference>
<evidence type="ECO:0000259" key="16">
    <source>
        <dbReference type="PROSITE" id="PS51085"/>
    </source>
</evidence>
<dbReference type="GO" id="GO:0046872">
    <property type="term" value="F:metal ion binding"/>
    <property type="evidence" value="ECO:0007669"/>
    <property type="project" value="UniProtKB-UniRule"/>
</dbReference>
<dbReference type="PROSITE" id="PS51669">
    <property type="entry name" value="4FE4S_MOW_BIS_MGD"/>
    <property type="match status" value="1"/>
</dbReference>
<feature type="domain" description="2Fe-2S ferredoxin-type" evidence="16">
    <location>
        <begin position="22"/>
        <end position="104"/>
    </location>
</feature>
<evidence type="ECO:0000256" key="1">
    <source>
        <dbReference type="ARBA" id="ARBA00001966"/>
    </source>
</evidence>
<evidence type="ECO:0000313" key="20">
    <source>
        <dbReference type="Proteomes" id="UP000663792"/>
    </source>
</evidence>
<dbReference type="PROSITE" id="PS00642">
    <property type="entry name" value="COMPLEX1_75K_2"/>
    <property type="match status" value="1"/>
</dbReference>
<comment type="similarity">
    <text evidence="3 14">Belongs to the complex I 75 kDa subunit family.</text>
</comment>
<keyword evidence="9 14" id="KW-0408">Iron</keyword>
<dbReference type="PROSITE" id="PS51839">
    <property type="entry name" value="4FE4S_HC3"/>
    <property type="match status" value="1"/>
</dbReference>
<evidence type="ECO:0000256" key="4">
    <source>
        <dbReference type="ARBA" id="ARBA00022485"/>
    </source>
</evidence>
<evidence type="ECO:0000256" key="13">
    <source>
        <dbReference type="ARBA" id="ARBA00047712"/>
    </source>
</evidence>
<dbReference type="SUPFAM" id="SSF53706">
    <property type="entry name" value="Formate dehydrogenase/DMSO reductase, domains 1-3"/>
    <property type="match status" value="1"/>
</dbReference>
<keyword evidence="12" id="KW-0472">Membrane</keyword>
<dbReference type="Gene3D" id="3.40.228.10">
    <property type="entry name" value="Dimethylsulfoxide Reductase, domain 2"/>
    <property type="match status" value="1"/>
</dbReference>
<dbReference type="PROSITE" id="PS00641">
    <property type="entry name" value="COMPLEX1_75K_1"/>
    <property type="match status" value="1"/>
</dbReference>
<keyword evidence="4 14" id="KW-0004">4Fe-4S</keyword>
<evidence type="ECO:0000259" key="17">
    <source>
        <dbReference type="PROSITE" id="PS51669"/>
    </source>
</evidence>
<dbReference type="Gene3D" id="3.30.70.20">
    <property type="match status" value="1"/>
</dbReference>
<dbReference type="InterPro" id="IPR036010">
    <property type="entry name" value="2Fe-2S_ferredoxin-like_sf"/>
</dbReference>
<dbReference type="InterPro" id="IPR001041">
    <property type="entry name" value="2Fe-2S_ferredoxin-type"/>
</dbReference>
<evidence type="ECO:0000256" key="5">
    <source>
        <dbReference type="ARBA" id="ARBA00022714"/>
    </source>
</evidence>
<keyword evidence="6 14" id="KW-0874">Quinone</keyword>
<feature type="domain" description="4Fe-4S His(Cys)3-ligated-type" evidence="18">
    <location>
        <begin position="106"/>
        <end position="145"/>
    </location>
</feature>
<dbReference type="CDD" id="cd00207">
    <property type="entry name" value="fer2"/>
    <property type="match status" value="1"/>
</dbReference>
<evidence type="ECO:0000256" key="10">
    <source>
        <dbReference type="ARBA" id="ARBA00023014"/>
    </source>
</evidence>
<sequence length="851" mass="88773">MTQVATPPAGTPEQEPPGPPPGHVRLTIDGVQVDAPKGELVIRAAERIGTAIPRFCDHPLLDPVGACRQCLVEVEMGGRKMPKPQAACTQTVADGMVVNTQLSSPVAEQAQRSNLEFLLLNHPLDCPICDKGGECPLQNQTLANGPSASRLRDPKRVFTKPIPVSTQILLDRERCVLCQRCTRFSAQIAGDRFIDLLERGSAQQIGINRTEPFQSYFSGNTIQICPVGALTSAAYRFRARPFDLVSTPTTCEHCASGCSLRTDSRAGGITRRLAADDPQVNEEWNCDKGRFAFTYLRQGDRLTQPLVRNADGMLRPASWTDAMAAAARGLLQARDAGGVGVLPGGRVSVTDAYAYAKFARVALRSNDIDFRVRDTPVLDNGAEEAGFLARRVVGRGPGRGGVTHQELEHAPAVLLVGFEPEDESPIVFLRLRKAVRSRGLAVFAVGALATRGLEKLDGTLLPATPGTEPAVLAGLTREGTADTGLGEAAAAARNRLGAALRSAGAVLLVGERAAAVPGLLTAVETLADATGARIGWVPRRAGDRGALEVGAFPTLLPGGRPVTDAAARAEVEAAWGVPVPETPGRDTGGILAAVRDGDLSGLVIGGVDPADLPDPGAALTAVTAASFVVSLEIRASAVTELADVVLPVAAAPEKPGAFMNWEGRMRPFAAVLPEVGRLDEGRVLDTLGVEMDVDLYTQTPAAAAGELGRLGGWPAERTAAAIDPAGPVRSGPPESHGLTPHDKVLTSWRPLLDGGRMTDGEPALAGTARPEVVRLSAASAQALGVVDGAPVTVRGPGGGLTLPVAVTEPMRTDAVWLPARVGGRPLSAWIGTSAGHAVRVMAGAGIGREAR</sequence>
<reference evidence="19" key="1">
    <citation type="submission" date="2021-01" db="EMBL/GenBank/DDBJ databases">
        <title>YIM 132084 draft genome.</title>
        <authorList>
            <person name="An D."/>
        </authorList>
    </citation>
    <scope>NUCLEOTIDE SEQUENCE</scope>
    <source>
        <strain evidence="19">YIM 132084</strain>
    </source>
</reference>
<keyword evidence="5 14" id="KW-0001">2Fe-2S</keyword>
<accession>A0A938Y5N9</accession>
<evidence type="ECO:0000256" key="12">
    <source>
        <dbReference type="ARBA" id="ARBA00023136"/>
    </source>
</evidence>
<dbReference type="GO" id="GO:0008137">
    <property type="term" value="F:NADH dehydrogenase (ubiquinone) activity"/>
    <property type="evidence" value="ECO:0007669"/>
    <property type="project" value="UniProtKB-UniRule"/>
</dbReference>
<keyword evidence="10 14" id="KW-0411">Iron-sulfur</keyword>
<keyword evidence="11 14" id="KW-0520">NAD</keyword>
<comment type="catalytic activity">
    <reaction evidence="13 14">
        <text>a quinone + NADH + 5 H(+)(in) = a quinol + NAD(+) + 4 H(+)(out)</text>
        <dbReference type="Rhea" id="RHEA:57888"/>
        <dbReference type="ChEBI" id="CHEBI:15378"/>
        <dbReference type="ChEBI" id="CHEBI:24646"/>
        <dbReference type="ChEBI" id="CHEBI:57540"/>
        <dbReference type="ChEBI" id="CHEBI:57945"/>
        <dbReference type="ChEBI" id="CHEBI:132124"/>
    </reaction>
</comment>
<dbReference type="Pfam" id="PF13510">
    <property type="entry name" value="Fer2_4"/>
    <property type="match status" value="1"/>
</dbReference>
<dbReference type="Pfam" id="PF01568">
    <property type="entry name" value="Molydop_binding"/>
    <property type="match status" value="1"/>
</dbReference>
<dbReference type="RefSeq" id="WP_205259209.1">
    <property type="nucleotide sequence ID" value="NZ_JAERWK010000005.1"/>
</dbReference>
<protein>
    <recommendedName>
        <fullName evidence="14">NADH-quinone oxidoreductase</fullName>
        <ecNumber evidence="14">7.1.1.-</ecNumber>
    </recommendedName>
</protein>
<comment type="cofactor">
    <cofactor evidence="14">
        <name>[2Fe-2S] cluster</name>
        <dbReference type="ChEBI" id="CHEBI:190135"/>
    </cofactor>
    <text evidence="14">Binds 1 [2Fe-2S] cluster per subunit.</text>
</comment>
<evidence type="ECO:0000313" key="19">
    <source>
        <dbReference type="EMBL" id="MBM9466245.1"/>
    </source>
</evidence>
<dbReference type="NCBIfam" id="TIGR01973">
    <property type="entry name" value="NuoG"/>
    <property type="match status" value="1"/>
</dbReference>
<evidence type="ECO:0000256" key="7">
    <source>
        <dbReference type="ARBA" id="ARBA00022723"/>
    </source>
</evidence>
<evidence type="ECO:0000256" key="2">
    <source>
        <dbReference type="ARBA" id="ARBA00004370"/>
    </source>
</evidence>
<evidence type="ECO:0000256" key="6">
    <source>
        <dbReference type="ARBA" id="ARBA00022719"/>
    </source>
</evidence>
<evidence type="ECO:0000256" key="9">
    <source>
        <dbReference type="ARBA" id="ARBA00023004"/>
    </source>
</evidence>
<organism evidence="19 20">
    <name type="scientific">Nakamurella leprariae</name>
    <dbReference type="NCBI Taxonomy" id="2803911"/>
    <lineage>
        <taxon>Bacteria</taxon>
        <taxon>Bacillati</taxon>
        <taxon>Actinomycetota</taxon>
        <taxon>Actinomycetes</taxon>
        <taxon>Nakamurellales</taxon>
        <taxon>Nakamurellaceae</taxon>
        <taxon>Nakamurella</taxon>
    </lineage>
</organism>
<dbReference type="GO" id="GO:0051537">
    <property type="term" value="F:2 iron, 2 sulfur cluster binding"/>
    <property type="evidence" value="ECO:0007669"/>
    <property type="project" value="UniProtKB-UniRule"/>
</dbReference>
<dbReference type="Gene3D" id="2.20.25.90">
    <property type="entry name" value="ADC-like domains"/>
    <property type="match status" value="1"/>
</dbReference>
<dbReference type="GO" id="GO:0003954">
    <property type="term" value="F:NADH dehydrogenase activity"/>
    <property type="evidence" value="ECO:0007669"/>
    <property type="project" value="TreeGrafter"/>
</dbReference>
<dbReference type="FunFam" id="3.10.20.740:FF:000004">
    <property type="entry name" value="NADH-quinone oxidoreductase"/>
    <property type="match status" value="1"/>
</dbReference>
<dbReference type="PANTHER" id="PTHR43105">
    <property type="entry name" value="RESPIRATORY NITRATE REDUCTASE"/>
    <property type="match status" value="1"/>
</dbReference>
<feature type="domain" description="4Fe-4S Mo/W bis-MGD-type" evidence="17">
    <location>
        <begin position="244"/>
        <end position="300"/>
    </location>
</feature>
<dbReference type="GO" id="GO:0016020">
    <property type="term" value="C:membrane"/>
    <property type="evidence" value="ECO:0007669"/>
    <property type="project" value="UniProtKB-SubCell"/>
</dbReference>
<dbReference type="GO" id="GO:0043546">
    <property type="term" value="F:molybdopterin cofactor binding"/>
    <property type="evidence" value="ECO:0007669"/>
    <property type="project" value="InterPro"/>
</dbReference>
<dbReference type="GO" id="GO:0042773">
    <property type="term" value="P:ATP synthesis coupled electron transport"/>
    <property type="evidence" value="ECO:0007669"/>
    <property type="project" value="InterPro"/>
</dbReference>
<evidence type="ECO:0000256" key="15">
    <source>
        <dbReference type="SAM" id="MobiDB-lite"/>
    </source>
</evidence>
<dbReference type="Proteomes" id="UP000663792">
    <property type="component" value="Unassembled WGS sequence"/>
</dbReference>
<dbReference type="SUPFAM" id="SSF54862">
    <property type="entry name" value="4Fe-4S ferredoxins"/>
    <property type="match status" value="1"/>
</dbReference>
<feature type="compositionally biased region" description="Low complexity" evidence="15">
    <location>
        <begin position="1"/>
        <end position="13"/>
    </location>
</feature>
<gene>
    <name evidence="19" type="ORF">JL106_02995</name>
</gene>
<dbReference type="SUPFAM" id="SSF54292">
    <property type="entry name" value="2Fe-2S ferredoxin-like"/>
    <property type="match status" value="1"/>
</dbReference>
<dbReference type="PANTHER" id="PTHR43105:SF12">
    <property type="entry name" value="NADH-QUINONE OXIDOREDUCTASE SUBUNIT G"/>
    <property type="match status" value="1"/>
</dbReference>
<dbReference type="InterPro" id="IPR006657">
    <property type="entry name" value="MoPterin_dinucl-bd_dom"/>
</dbReference>
<dbReference type="Gene3D" id="3.40.50.740">
    <property type="match status" value="2"/>
</dbReference>
<dbReference type="PROSITE" id="PS51085">
    <property type="entry name" value="2FE2S_FER_2"/>
    <property type="match status" value="1"/>
</dbReference>
<dbReference type="Pfam" id="PF04879">
    <property type="entry name" value="Molybdop_Fe4S4"/>
    <property type="match status" value="1"/>
</dbReference>
<dbReference type="InterPro" id="IPR050123">
    <property type="entry name" value="Prok_molybdopt-oxidoreductase"/>
</dbReference>
<dbReference type="PROSITE" id="PS00643">
    <property type="entry name" value="COMPLEX1_75K_3"/>
    <property type="match status" value="1"/>
</dbReference>
<dbReference type="EMBL" id="JAERWK010000005">
    <property type="protein sequence ID" value="MBM9466245.1"/>
    <property type="molecule type" value="Genomic_DNA"/>
</dbReference>
<dbReference type="InterPro" id="IPR010228">
    <property type="entry name" value="NADH_UbQ_OxRdtase_Gsu"/>
</dbReference>
<evidence type="ECO:0000256" key="3">
    <source>
        <dbReference type="ARBA" id="ARBA00005404"/>
    </source>
</evidence>
<dbReference type="SUPFAM" id="SSF50692">
    <property type="entry name" value="ADC-like"/>
    <property type="match status" value="1"/>
</dbReference>
<dbReference type="Gene3D" id="3.10.20.740">
    <property type="match status" value="1"/>
</dbReference>
<name>A0A938Y5N9_9ACTN</name>
<dbReference type="InterPro" id="IPR054351">
    <property type="entry name" value="NADH_UbQ_OxRdtase_ferredoxin"/>
</dbReference>
<evidence type="ECO:0000259" key="18">
    <source>
        <dbReference type="PROSITE" id="PS51839"/>
    </source>
</evidence>
<dbReference type="NCBIfam" id="NF005895">
    <property type="entry name" value="PRK07860.1"/>
    <property type="match status" value="1"/>
</dbReference>
<dbReference type="Gene3D" id="2.40.40.20">
    <property type="match status" value="1"/>
</dbReference>
<keyword evidence="20" id="KW-1185">Reference proteome</keyword>
<evidence type="ECO:0000256" key="8">
    <source>
        <dbReference type="ARBA" id="ARBA00022967"/>
    </source>
</evidence>
<dbReference type="Pfam" id="PF10588">
    <property type="entry name" value="NADH-G_4Fe-4S_3"/>
    <property type="match status" value="1"/>
</dbReference>
<comment type="function">
    <text evidence="14">NDH-1 shuttles electrons from NADH, via FMN and iron-sulfur (Fe-S) centers, to quinones in the respiratory chain. Couples the redox reaction to proton translocation (for every two electrons transferred, four hydrogen ions are translocated across the cytoplasmic membrane), and thus conserves the redox energy in a proton gradient.</text>
</comment>
<keyword evidence="7 14" id="KW-0479">Metal-binding</keyword>
<dbReference type="InterPro" id="IPR006656">
    <property type="entry name" value="Mopterin_OxRdtase"/>
</dbReference>
<comment type="cofactor">
    <cofactor evidence="1 14">
        <name>[4Fe-4S] cluster</name>
        <dbReference type="ChEBI" id="CHEBI:49883"/>
    </cofactor>
</comment>
<comment type="subcellular location">
    <subcellularLocation>
        <location evidence="2">Membrane</location>
    </subcellularLocation>
</comment>
<proteinExistence type="inferred from homology"/>
<dbReference type="Pfam" id="PF00384">
    <property type="entry name" value="Molybdopterin"/>
    <property type="match status" value="1"/>
</dbReference>
<dbReference type="InterPro" id="IPR019574">
    <property type="entry name" value="NADH_UbQ_OxRdtase_Gsu_4Fe4S-bd"/>
</dbReference>
<comment type="caution">
    <text evidence="19">The sequence shown here is derived from an EMBL/GenBank/DDBJ whole genome shotgun (WGS) entry which is preliminary data.</text>
</comment>
<dbReference type="GO" id="GO:0048038">
    <property type="term" value="F:quinone binding"/>
    <property type="evidence" value="ECO:0007669"/>
    <property type="project" value="UniProtKB-UniRule"/>
</dbReference>
<dbReference type="EC" id="7.1.1.-" evidence="14"/>